<sequence>MTTPLRQLLAQFREASRTEREKGNYFERLAVAFIKHDPGMGQEYEDAWLYTDWAKAHGVAANDIGVDAVAKIRGEDNFCAIQCKFYAEGRSIPKGELDKFLSACGMKWFSRGLIIETTGMDFTANATALFDDLNVTTLGLDRLEDSPLDWAAWFQRDEVKVAAPKQLRPHQEQALAAVRDGLAEADRGKLIMACGTGKTFTGLKIAEAMVGAGGVALVLVPSLALMSQTIREWTIDSATPLRSFAVCSDAQVGKRRRNADDVMEVELHDLDYPATTNAVKLASRAGHPAPDRMTVVFSTYQSIQVISDAQKLHGFPEFDLIICDEAHRTTGATLAGEDESNFVKIHNQDFIAGRKRIYMTATPRVFGDAVKAKANEASAELASMDDEALYGKTLFTRGFGWAVENGLLTDYKVLVLAVDEAMVSSGVQNRLADGGSELKLDDATKIIGCYKALIKSGLKEELAGDGQPMRRALAFCKDIAASKLIRTEFQAVVSEYLASDEGQAALGDTDPLTCDLHHVDGTMGAKERNFHLDWLKEDDQEACRILSNARCLSEGVDVPALDAILFMHPRKSQIDVVQSVGRVMRRAEGKHMGYVILPIGVPAGMTPEEALNDNERYKVVWQILNALRSHDERFDAVINRADLGVDVSDHIEVIAVSDKLPTRKKAEKASIGIGQGGASRDEGERSDGDSKPQAAPEFQTAFAFDEFSKAIMAKIVRKCGRRDYWENWAGDIAKIAQTHINRITGLVAKPDTPERAAFDGFLAEIRDDLNESVTEVEAIEMLAQHLITKPVFDALFQGYSFAEANPVSRAMQAVLEALNAHNIDKEAASLEDFYKSVRRRAAGIKEDDAKQRIIVELYDKFFRNAFPKMTERLGIVYTPVEVVDFILHSVNELLQSEFGQTLGSEGVHILDPFTGTGTFITRLIQSGLIKPEELPRKFASEIHANEIVLLAYYIAAINIEAAYHGAVGGEYQAFDGICLTDTFQLYEQEKDLIAHLMPENSNRRTRQKALPVRVIIGNPPYSVGQGSANDNAANVAYPALDGRIRETYAARSTGNPRSLYDSYIRAIRWASDRIGDAGVVAYVSNAGWLEGTAADGLRQCLVDEFANIHVLHLRGNQRTSGETSRREGGKIFGSGSRTPVAITLLVKNPDAKARGQIHFHDIGDYLTREQKLAIVRRFGSIGGISKAGQWQEITPDEHGDWLGQRDKSFDAFIPMGDKDSKNSTAIFDNYSRGIETGRDAWCYNSSRAVVNKNMRSMINFYNAELARFDEAIPRSNRKLREQEVNGFINTDPTKISWSYWLKGDLAKGCEFSFDESGITHGIYRPFSKQYVYYNRDMNNILYQMPKIFPMGLEHDNKVISLPNKGEDRAFSVIMANALPDLHLVHGGQCFPRYLYDTAPEPAGDEAQGGLFAAAPAAQGGRRDAITDAGLAHFQAAYPGEAITKDDLFYYTYGLLHSEEYRERFADNLSKQLPRIPAVKRYEDFRAFVDAGRRLADLHCDYDAVEPFPVNIAQGDLRLATIPDPVAFYRVEKMKFGGKRPAQDKGTVIYNANITITGIPLEAYDYVVNGKPALEWVMERQGVKVDKASGITWDANAYANETMGDPAYPLKLFQRVVTVSLETMKIVRALPRLEIG</sequence>
<dbReference type="Pfam" id="PF00271">
    <property type="entry name" value="Helicase_C"/>
    <property type="match status" value="1"/>
</dbReference>
<dbReference type="Pfam" id="PF04851">
    <property type="entry name" value="ResIII"/>
    <property type="match status" value="1"/>
</dbReference>
<keyword evidence="2" id="KW-0680">Restriction system</keyword>
<dbReference type="SUPFAM" id="SSF52540">
    <property type="entry name" value="P-loop containing nucleoside triphosphate hydrolases"/>
    <property type="match status" value="1"/>
</dbReference>
<dbReference type="InterPro" id="IPR053980">
    <property type="entry name" value="ISP_coupler"/>
</dbReference>
<evidence type="ECO:0000256" key="3">
    <source>
        <dbReference type="SAM" id="MobiDB-lite"/>
    </source>
</evidence>
<dbReference type="Pfam" id="PF02384">
    <property type="entry name" value="N6_Mtase"/>
    <property type="match status" value="1"/>
</dbReference>
<dbReference type="PANTHER" id="PTHR47396:SF1">
    <property type="entry name" value="ATP-DEPENDENT HELICASE IRC3-RELATED"/>
    <property type="match status" value="1"/>
</dbReference>
<dbReference type="SMART" id="SM00490">
    <property type="entry name" value="HELICc"/>
    <property type="match status" value="1"/>
</dbReference>
<organism evidence="5 6">
    <name type="scientific">Novosphingobium ovatum</name>
    <dbReference type="NCBI Taxonomy" id="1908523"/>
    <lineage>
        <taxon>Bacteria</taxon>
        <taxon>Pseudomonadati</taxon>
        <taxon>Pseudomonadota</taxon>
        <taxon>Alphaproteobacteria</taxon>
        <taxon>Sphingomonadales</taxon>
        <taxon>Sphingomonadaceae</taxon>
        <taxon>Novosphingobium</taxon>
    </lineage>
</organism>
<dbReference type="InterPro" id="IPR027417">
    <property type="entry name" value="P-loop_NTPase"/>
</dbReference>
<dbReference type="InterPro" id="IPR003356">
    <property type="entry name" value="DNA_methylase_A-5"/>
</dbReference>
<feature type="compositionally biased region" description="Basic and acidic residues" evidence="3">
    <location>
        <begin position="679"/>
        <end position="690"/>
    </location>
</feature>
<keyword evidence="5" id="KW-0378">Hydrolase</keyword>
<dbReference type="InterPro" id="IPR002052">
    <property type="entry name" value="DNA_methylase_N6_adenine_CS"/>
</dbReference>
<evidence type="ECO:0000259" key="4">
    <source>
        <dbReference type="PROSITE" id="PS51192"/>
    </source>
</evidence>
<dbReference type="InterPro" id="IPR014001">
    <property type="entry name" value="Helicase_ATP-bd"/>
</dbReference>
<dbReference type="SUPFAM" id="SSF52980">
    <property type="entry name" value="Restriction endonuclease-like"/>
    <property type="match status" value="1"/>
</dbReference>
<evidence type="ECO:0000256" key="1">
    <source>
        <dbReference type="ARBA" id="ARBA00006594"/>
    </source>
</evidence>
<name>A0ABW9XGS2_9SPHN</name>
<evidence type="ECO:0000313" key="6">
    <source>
        <dbReference type="Proteomes" id="UP000753724"/>
    </source>
</evidence>
<dbReference type="EMBL" id="JAAAPO010000006">
    <property type="protein sequence ID" value="NBC37752.1"/>
    <property type="molecule type" value="Genomic_DNA"/>
</dbReference>
<gene>
    <name evidence="5" type="ORF">GTZ99_14445</name>
</gene>
<comment type="similarity">
    <text evidence="1">Belongs to the N(4)/N(6)-methyltransferase family.</text>
</comment>
<dbReference type="InterPro" id="IPR041635">
    <property type="entry name" value="Type_ISP_LLaBIII_C"/>
</dbReference>
<evidence type="ECO:0000256" key="2">
    <source>
        <dbReference type="ARBA" id="ARBA00022747"/>
    </source>
</evidence>
<dbReference type="Pfam" id="PF22240">
    <property type="entry name" value="ISP_coupler"/>
    <property type="match status" value="1"/>
</dbReference>
<dbReference type="Pfam" id="PF18135">
    <property type="entry name" value="Type_ISP_C"/>
    <property type="match status" value="1"/>
</dbReference>
<dbReference type="Gene3D" id="3.40.50.150">
    <property type="entry name" value="Vaccinia Virus protein VP39"/>
    <property type="match status" value="1"/>
</dbReference>
<dbReference type="Proteomes" id="UP000753724">
    <property type="component" value="Unassembled WGS sequence"/>
</dbReference>
<dbReference type="InterPro" id="IPR050742">
    <property type="entry name" value="Helicase_Restrict-Modif_Enz"/>
</dbReference>
<reference evidence="6" key="1">
    <citation type="submission" date="2020-01" db="EMBL/GenBank/DDBJ databases">
        <title>Sphingomonas sp. strain CSW-10.</title>
        <authorList>
            <person name="Chen W.-M."/>
        </authorList>
    </citation>
    <scope>NUCLEOTIDE SEQUENCE [LARGE SCALE GENOMIC DNA]</scope>
    <source>
        <strain evidence="6">FSY-8</strain>
    </source>
</reference>
<dbReference type="PRINTS" id="PR00507">
    <property type="entry name" value="N12N6MTFRASE"/>
</dbReference>
<dbReference type="GO" id="GO:0004386">
    <property type="term" value="F:helicase activity"/>
    <property type="evidence" value="ECO:0007669"/>
    <property type="project" value="UniProtKB-KW"/>
</dbReference>
<dbReference type="InterPro" id="IPR001650">
    <property type="entry name" value="Helicase_C-like"/>
</dbReference>
<keyword evidence="5" id="KW-0547">Nucleotide-binding</keyword>
<feature type="domain" description="Helicase ATP-binding" evidence="4">
    <location>
        <begin position="179"/>
        <end position="363"/>
    </location>
</feature>
<comment type="caution">
    <text evidence="5">The sequence shown here is derived from an EMBL/GenBank/DDBJ whole genome shotgun (WGS) entry which is preliminary data.</text>
</comment>
<dbReference type="InterPro" id="IPR029063">
    <property type="entry name" value="SAM-dependent_MTases_sf"/>
</dbReference>
<keyword evidence="5" id="KW-0067">ATP-binding</keyword>
<proteinExistence type="inferred from homology"/>
<dbReference type="PROSITE" id="PS51192">
    <property type="entry name" value="HELICASE_ATP_BIND_1"/>
    <property type="match status" value="1"/>
</dbReference>
<accession>A0ABW9XGS2</accession>
<dbReference type="Gene3D" id="3.40.50.300">
    <property type="entry name" value="P-loop containing nucleotide triphosphate hydrolases"/>
    <property type="match status" value="2"/>
</dbReference>
<keyword evidence="6" id="KW-1185">Reference proteome</keyword>
<feature type="region of interest" description="Disordered" evidence="3">
    <location>
        <begin position="666"/>
        <end position="694"/>
    </location>
</feature>
<dbReference type="Pfam" id="PF13156">
    <property type="entry name" value="Mrr_cat_2"/>
    <property type="match status" value="1"/>
</dbReference>
<protein>
    <submittedName>
        <fullName evidence="5">DEAD/DEAH box helicase family protein</fullName>
    </submittedName>
</protein>
<dbReference type="InterPro" id="IPR039442">
    <property type="entry name" value="Mrr-like_dom"/>
</dbReference>
<dbReference type="PANTHER" id="PTHR47396">
    <property type="entry name" value="TYPE I RESTRICTION ENZYME ECOKI R PROTEIN"/>
    <property type="match status" value="1"/>
</dbReference>
<dbReference type="RefSeq" id="WP_161720129.1">
    <property type="nucleotide sequence ID" value="NZ_JAAAPO010000006.1"/>
</dbReference>
<dbReference type="SUPFAM" id="SSF53335">
    <property type="entry name" value="S-adenosyl-L-methionine-dependent methyltransferases"/>
    <property type="match status" value="1"/>
</dbReference>
<dbReference type="PROSITE" id="PS00092">
    <property type="entry name" value="N6_MTASE"/>
    <property type="match status" value="1"/>
</dbReference>
<dbReference type="SMART" id="SM00487">
    <property type="entry name" value="DEXDc"/>
    <property type="match status" value="1"/>
</dbReference>
<dbReference type="InterPro" id="IPR011335">
    <property type="entry name" value="Restrct_endonuc-II-like"/>
</dbReference>
<evidence type="ECO:0000313" key="5">
    <source>
        <dbReference type="EMBL" id="NBC37752.1"/>
    </source>
</evidence>
<keyword evidence="5" id="KW-0347">Helicase</keyword>
<dbReference type="InterPro" id="IPR006935">
    <property type="entry name" value="Helicase/UvrB_N"/>
</dbReference>